<evidence type="ECO:0000313" key="1">
    <source>
        <dbReference type="EMBL" id="RNM23392.1"/>
    </source>
</evidence>
<organism evidence="1 2">
    <name type="scientific">Dickeya undicola</name>
    <dbReference type="NCBI Taxonomy" id="1577887"/>
    <lineage>
        <taxon>Bacteria</taxon>
        <taxon>Pseudomonadati</taxon>
        <taxon>Pseudomonadota</taxon>
        <taxon>Gammaproteobacteria</taxon>
        <taxon>Enterobacterales</taxon>
        <taxon>Pectobacteriaceae</taxon>
        <taxon>Dickeya</taxon>
    </lineage>
</organism>
<dbReference type="EMBL" id="RJLS01000011">
    <property type="protein sequence ID" value="RNM23392.1"/>
    <property type="molecule type" value="Genomic_DNA"/>
</dbReference>
<gene>
    <name evidence="1" type="ORF">EFS38_12395</name>
</gene>
<sequence length="131" mass="15147">MGKKGMRIFIRMVFILCFFIFYSFNVSAYALSFVDFKSNQSIEAIVKNVPKISKKYQIKHGDAEGPGKQVTGVYFENTTDINTLRNYVKSLGFIIKIDDGYREVWESPDKSKFIILSVNREDNATYFEVLL</sequence>
<protein>
    <submittedName>
        <fullName evidence="1">Uncharacterized protein</fullName>
    </submittedName>
</protein>
<dbReference type="Proteomes" id="UP000271870">
    <property type="component" value="Unassembled WGS sequence"/>
</dbReference>
<proteinExistence type="predicted"/>
<name>A0ABX9WX67_9GAMM</name>
<reference evidence="1 2" key="1">
    <citation type="submission" date="2018-11" db="EMBL/GenBank/DDBJ databases">
        <title>Characterization of surface water Dickeya isolates.</title>
        <authorList>
            <person name="Van Gijsegem F."/>
            <person name="Pedron J."/>
        </authorList>
    </citation>
    <scope>NUCLEOTIDE SEQUENCE [LARGE SCALE GENOMIC DNA]</scope>
    <source>
        <strain evidence="1 2">FVG10-MFV-A16</strain>
    </source>
</reference>
<keyword evidence="2" id="KW-1185">Reference proteome</keyword>
<evidence type="ECO:0000313" key="2">
    <source>
        <dbReference type="Proteomes" id="UP000271870"/>
    </source>
</evidence>
<comment type="caution">
    <text evidence="1">The sequence shown here is derived from an EMBL/GenBank/DDBJ whole genome shotgun (WGS) entry which is preliminary data.</text>
</comment>
<accession>A0ABX9WX67</accession>